<evidence type="ECO:0000313" key="2">
    <source>
        <dbReference type="EMBL" id="MED6128757.1"/>
    </source>
</evidence>
<sequence>MNQRWMLIALAGSRKRILEGKGANSVLLSSPELRIMASLDYGTSTKKKRESNNSLPQDEEEHTSKEDEQFDFLFGFYQE</sequence>
<protein>
    <submittedName>
        <fullName evidence="2">Uncharacterized protein</fullName>
    </submittedName>
</protein>
<name>A0ABU6RXP1_9FABA</name>
<feature type="non-terminal residue" evidence="2">
    <location>
        <position position="79"/>
    </location>
</feature>
<feature type="region of interest" description="Disordered" evidence="1">
    <location>
        <begin position="40"/>
        <end position="66"/>
    </location>
</feature>
<comment type="caution">
    <text evidence="2">The sequence shown here is derived from an EMBL/GenBank/DDBJ whole genome shotgun (WGS) entry which is preliminary data.</text>
</comment>
<reference evidence="2 3" key="1">
    <citation type="journal article" date="2023" name="Plants (Basel)">
        <title>Bridging the Gap: Combining Genomics and Transcriptomics Approaches to Understand Stylosanthes scabra, an Orphan Legume from the Brazilian Caatinga.</title>
        <authorList>
            <person name="Ferreira-Neto J.R.C."/>
            <person name="da Silva M.D."/>
            <person name="Binneck E."/>
            <person name="de Melo N.F."/>
            <person name="da Silva R.H."/>
            <person name="de Melo A.L.T.M."/>
            <person name="Pandolfi V."/>
            <person name="Bustamante F.O."/>
            <person name="Brasileiro-Vidal A.C."/>
            <person name="Benko-Iseppon A.M."/>
        </authorList>
    </citation>
    <scope>NUCLEOTIDE SEQUENCE [LARGE SCALE GENOMIC DNA]</scope>
    <source>
        <tissue evidence="2">Leaves</tissue>
    </source>
</reference>
<evidence type="ECO:0000313" key="3">
    <source>
        <dbReference type="Proteomes" id="UP001341840"/>
    </source>
</evidence>
<dbReference type="Proteomes" id="UP001341840">
    <property type="component" value="Unassembled WGS sequence"/>
</dbReference>
<proteinExistence type="predicted"/>
<accession>A0ABU6RXP1</accession>
<organism evidence="2 3">
    <name type="scientific">Stylosanthes scabra</name>
    <dbReference type="NCBI Taxonomy" id="79078"/>
    <lineage>
        <taxon>Eukaryota</taxon>
        <taxon>Viridiplantae</taxon>
        <taxon>Streptophyta</taxon>
        <taxon>Embryophyta</taxon>
        <taxon>Tracheophyta</taxon>
        <taxon>Spermatophyta</taxon>
        <taxon>Magnoliopsida</taxon>
        <taxon>eudicotyledons</taxon>
        <taxon>Gunneridae</taxon>
        <taxon>Pentapetalae</taxon>
        <taxon>rosids</taxon>
        <taxon>fabids</taxon>
        <taxon>Fabales</taxon>
        <taxon>Fabaceae</taxon>
        <taxon>Papilionoideae</taxon>
        <taxon>50 kb inversion clade</taxon>
        <taxon>dalbergioids sensu lato</taxon>
        <taxon>Dalbergieae</taxon>
        <taxon>Pterocarpus clade</taxon>
        <taxon>Stylosanthes</taxon>
    </lineage>
</organism>
<gene>
    <name evidence="2" type="ORF">PIB30_101075</name>
</gene>
<evidence type="ECO:0000256" key="1">
    <source>
        <dbReference type="SAM" id="MobiDB-lite"/>
    </source>
</evidence>
<dbReference type="EMBL" id="JASCZI010033112">
    <property type="protein sequence ID" value="MED6128757.1"/>
    <property type="molecule type" value="Genomic_DNA"/>
</dbReference>
<keyword evidence="3" id="KW-1185">Reference proteome</keyword>